<dbReference type="CDD" id="cd00995">
    <property type="entry name" value="PBP2_NikA_DppA_OppA_like"/>
    <property type="match status" value="1"/>
</dbReference>
<evidence type="ECO:0000313" key="3">
    <source>
        <dbReference type="EMBL" id="MCP2332393.1"/>
    </source>
</evidence>
<keyword evidence="4" id="KW-1185">Reference proteome</keyword>
<dbReference type="InterPro" id="IPR030678">
    <property type="entry name" value="Peptide/Ni-bd"/>
</dbReference>
<dbReference type="PANTHER" id="PTHR30290:SF83">
    <property type="entry name" value="ABC TRANSPORTER SUBSTRATE-BINDING PROTEIN"/>
    <property type="match status" value="1"/>
</dbReference>
<gene>
    <name evidence="3" type="ORF">G443_002663</name>
</gene>
<dbReference type="PROSITE" id="PS51257">
    <property type="entry name" value="PROKAR_LIPOPROTEIN"/>
    <property type="match status" value="1"/>
</dbReference>
<dbReference type="PIRSF" id="PIRSF002741">
    <property type="entry name" value="MppA"/>
    <property type="match status" value="1"/>
</dbReference>
<dbReference type="InterPro" id="IPR039424">
    <property type="entry name" value="SBP_5"/>
</dbReference>
<evidence type="ECO:0000256" key="1">
    <source>
        <dbReference type="SAM" id="SignalP"/>
    </source>
</evidence>
<proteinExistence type="predicted"/>
<reference evidence="3 4" key="1">
    <citation type="submission" date="2022-06" db="EMBL/GenBank/DDBJ databases">
        <title>Genomic Encyclopedia of Type Strains, Phase I: the one thousand microbial genomes (KMG-I) project.</title>
        <authorList>
            <person name="Kyrpides N."/>
        </authorList>
    </citation>
    <scope>NUCLEOTIDE SEQUENCE [LARGE SCALE GENOMIC DNA]</scope>
    <source>
        <strain evidence="3 4">DSM 43889</strain>
    </source>
</reference>
<dbReference type="Pfam" id="PF00496">
    <property type="entry name" value="SBP_bac_5"/>
    <property type="match status" value="1"/>
</dbReference>
<keyword evidence="1" id="KW-0732">Signal</keyword>
<dbReference type="Gene3D" id="3.10.105.10">
    <property type="entry name" value="Dipeptide-binding Protein, Domain 3"/>
    <property type="match status" value="1"/>
</dbReference>
<dbReference type="RefSeq" id="WP_026417384.1">
    <property type="nucleotide sequence ID" value="NZ_AUBJ02000001.1"/>
</dbReference>
<dbReference type="InterPro" id="IPR000914">
    <property type="entry name" value="SBP_5_dom"/>
</dbReference>
<evidence type="ECO:0000313" key="4">
    <source>
        <dbReference type="Proteomes" id="UP000791080"/>
    </source>
</evidence>
<protein>
    <submittedName>
        <fullName evidence="3">Oligopeptide transport system substrate-binding protein</fullName>
    </submittedName>
</protein>
<comment type="caution">
    <text evidence="3">The sequence shown here is derived from an EMBL/GenBank/DDBJ whole genome shotgun (WGS) entry which is preliminary data.</text>
</comment>
<feature type="signal peptide" evidence="1">
    <location>
        <begin position="1"/>
        <end position="22"/>
    </location>
</feature>
<evidence type="ECO:0000259" key="2">
    <source>
        <dbReference type="Pfam" id="PF00496"/>
    </source>
</evidence>
<dbReference type="Proteomes" id="UP000791080">
    <property type="component" value="Unassembled WGS sequence"/>
</dbReference>
<feature type="domain" description="Solute-binding protein family 5" evidence="2">
    <location>
        <begin position="84"/>
        <end position="459"/>
    </location>
</feature>
<sequence>MRAGRRTAFVALPTAAALLLTACGGGDNGGDSAADPNSEVTVFTTEPENPLIPGGTNETGGGRVVDTIFSMLVRYDNEDASSVNEVAESIEADEDGRVFTITIKDDWKFHDGTDVTAQSFVDAWNWVAYAPNGALNASFFEKIEGYEDVHPEDEGAEPASETMSGLEVIDETTFQVTLSAPFAIFPETLGYSAYAPLPEAFFEDQEAWEAEPIGNGPFQFVSRIPDQEIKLARFEDYAGEQQPQIENLTYKVYQSLDAAYTAVVSNDLDVLDQIPVSALAGDAWQTDLEGRTLEVDLLLSYTLSFPLYDEVYEDVNLRRALSLAINREEMAEQIFFGNRLPAQSRVPAVLLDDPEGQCEYCDYDPERAKQLLAESGYTGDVGITYNSDGDHQQWVEAACNSIANTLEIGCNPEPVQTFNVQREIANAREFTTMYRTGWKADYPSIENFLTPLLRTGASSNDGDYSNPEVDAKLDEADQASSVEEATELYMEAERMINEDMPSIPVFDDKGQAGHSTRVENVHLNPLRTLDVLSLSLA</sequence>
<accession>A0ABT1JIP8</accession>
<organism evidence="3 4">
    <name type="scientific">Actinoalloteichus caeruleus DSM 43889</name>
    <dbReference type="NCBI Taxonomy" id="1120930"/>
    <lineage>
        <taxon>Bacteria</taxon>
        <taxon>Bacillati</taxon>
        <taxon>Actinomycetota</taxon>
        <taxon>Actinomycetes</taxon>
        <taxon>Pseudonocardiales</taxon>
        <taxon>Pseudonocardiaceae</taxon>
        <taxon>Actinoalloteichus</taxon>
        <taxon>Actinoalloteichus cyanogriseus</taxon>
    </lineage>
</organism>
<dbReference type="Gene3D" id="3.90.76.10">
    <property type="entry name" value="Dipeptide-binding Protein, Domain 1"/>
    <property type="match status" value="1"/>
</dbReference>
<dbReference type="EMBL" id="AUBJ02000001">
    <property type="protein sequence ID" value="MCP2332393.1"/>
    <property type="molecule type" value="Genomic_DNA"/>
</dbReference>
<name>A0ABT1JIP8_ACTCY</name>
<dbReference type="SUPFAM" id="SSF53850">
    <property type="entry name" value="Periplasmic binding protein-like II"/>
    <property type="match status" value="1"/>
</dbReference>
<dbReference type="Gene3D" id="3.40.190.10">
    <property type="entry name" value="Periplasmic binding protein-like II"/>
    <property type="match status" value="1"/>
</dbReference>
<feature type="chain" id="PRO_5046191543" evidence="1">
    <location>
        <begin position="23"/>
        <end position="537"/>
    </location>
</feature>
<dbReference type="PANTHER" id="PTHR30290">
    <property type="entry name" value="PERIPLASMIC BINDING COMPONENT OF ABC TRANSPORTER"/>
    <property type="match status" value="1"/>
</dbReference>